<proteinExistence type="predicted"/>
<dbReference type="PANTHER" id="PTHR15090">
    <property type="entry name" value="SEQUESTOSOME 1-RELATED"/>
    <property type="match status" value="1"/>
</dbReference>
<dbReference type="PROSITE" id="PS50135">
    <property type="entry name" value="ZF_ZZ_2"/>
    <property type="match status" value="2"/>
</dbReference>
<evidence type="ECO:0000259" key="5">
    <source>
        <dbReference type="PROSITE" id="PS50135"/>
    </source>
</evidence>
<dbReference type="GO" id="GO:0000423">
    <property type="term" value="P:mitophagy"/>
    <property type="evidence" value="ECO:0007669"/>
    <property type="project" value="TreeGrafter"/>
</dbReference>
<evidence type="ECO:0000256" key="2">
    <source>
        <dbReference type="ARBA" id="ARBA00022771"/>
    </source>
</evidence>
<reference evidence="6 7" key="1">
    <citation type="submission" date="2014-04" db="EMBL/GenBank/DDBJ databases">
        <authorList>
            <consortium name="DOE Joint Genome Institute"/>
            <person name="Kuo A."/>
            <person name="Girlanda M."/>
            <person name="Perotto S."/>
            <person name="Kohler A."/>
            <person name="Nagy L.G."/>
            <person name="Floudas D."/>
            <person name="Copeland A."/>
            <person name="Barry K.W."/>
            <person name="Cichocki N."/>
            <person name="Veneault-Fourrey C."/>
            <person name="LaButti K."/>
            <person name="Lindquist E.A."/>
            <person name="Lipzen A."/>
            <person name="Lundell T."/>
            <person name="Morin E."/>
            <person name="Murat C."/>
            <person name="Sun H."/>
            <person name="Tunlid A."/>
            <person name="Henrissat B."/>
            <person name="Grigoriev I.V."/>
            <person name="Hibbett D.S."/>
            <person name="Martin F."/>
            <person name="Nordberg H.P."/>
            <person name="Cantor M.N."/>
            <person name="Hua S.X."/>
        </authorList>
    </citation>
    <scope>NUCLEOTIDE SEQUENCE [LARGE SCALE GENOMIC DNA]</scope>
    <source>
        <strain evidence="6 7">MUT 4182</strain>
    </source>
</reference>
<dbReference type="SUPFAM" id="SSF57850">
    <property type="entry name" value="RING/U-box"/>
    <property type="match status" value="2"/>
</dbReference>
<reference evidence="7" key="2">
    <citation type="submission" date="2015-01" db="EMBL/GenBank/DDBJ databases">
        <title>Evolutionary Origins and Diversification of the Mycorrhizal Mutualists.</title>
        <authorList>
            <consortium name="DOE Joint Genome Institute"/>
            <consortium name="Mycorrhizal Genomics Consortium"/>
            <person name="Kohler A."/>
            <person name="Kuo A."/>
            <person name="Nagy L.G."/>
            <person name="Floudas D."/>
            <person name="Copeland A."/>
            <person name="Barry K.W."/>
            <person name="Cichocki N."/>
            <person name="Veneault-Fourrey C."/>
            <person name="LaButti K."/>
            <person name="Lindquist E.A."/>
            <person name="Lipzen A."/>
            <person name="Lundell T."/>
            <person name="Morin E."/>
            <person name="Murat C."/>
            <person name="Riley R."/>
            <person name="Ohm R."/>
            <person name="Sun H."/>
            <person name="Tunlid A."/>
            <person name="Henrissat B."/>
            <person name="Grigoriev I.V."/>
            <person name="Hibbett D.S."/>
            <person name="Martin F."/>
        </authorList>
    </citation>
    <scope>NUCLEOTIDE SEQUENCE [LARGE SCALE GENOMIC DNA]</scope>
    <source>
        <strain evidence="7">MUT 4182</strain>
    </source>
</reference>
<accession>A0A0C3QG91</accession>
<dbReference type="EMBL" id="KN823045">
    <property type="protein sequence ID" value="KIO25286.1"/>
    <property type="molecule type" value="Genomic_DNA"/>
</dbReference>
<feature type="domain" description="ZZ-type" evidence="5">
    <location>
        <begin position="5"/>
        <end position="58"/>
    </location>
</feature>
<dbReference type="Gene3D" id="3.30.60.90">
    <property type="match status" value="2"/>
</dbReference>
<keyword evidence="3" id="KW-0862">Zinc</keyword>
<dbReference type="GO" id="GO:0008270">
    <property type="term" value="F:zinc ion binding"/>
    <property type="evidence" value="ECO:0007669"/>
    <property type="project" value="UniProtKB-KW"/>
</dbReference>
<dbReference type="GO" id="GO:0044753">
    <property type="term" value="C:amphisome"/>
    <property type="evidence" value="ECO:0007669"/>
    <property type="project" value="TreeGrafter"/>
</dbReference>
<keyword evidence="1" id="KW-0479">Metal-binding</keyword>
<evidence type="ECO:0000256" key="4">
    <source>
        <dbReference type="PROSITE-ProRule" id="PRU00228"/>
    </source>
</evidence>
<dbReference type="STRING" id="1051891.A0A0C3QG91"/>
<keyword evidence="7" id="KW-1185">Reference proteome</keyword>
<protein>
    <recommendedName>
        <fullName evidence="5">ZZ-type domain-containing protein</fullName>
    </recommendedName>
</protein>
<dbReference type="HOGENOM" id="CLU_1662088_0_0_1"/>
<dbReference type="CDD" id="cd02340">
    <property type="entry name" value="ZZ_NBR1_like"/>
    <property type="match status" value="1"/>
</dbReference>
<dbReference type="GO" id="GO:0007032">
    <property type="term" value="P:endosome organization"/>
    <property type="evidence" value="ECO:0007669"/>
    <property type="project" value="TreeGrafter"/>
</dbReference>
<keyword evidence="2 4" id="KW-0863">Zinc-finger</keyword>
<evidence type="ECO:0000256" key="3">
    <source>
        <dbReference type="ARBA" id="ARBA00022833"/>
    </source>
</evidence>
<gene>
    <name evidence="6" type="ORF">M407DRAFT_93192</name>
</gene>
<dbReference type="PROSITE" id="PS01357">
    <property type="entry name" value="ZF_ZZ_1"/>
    <property type="match status" value="2"/>
</dbReference>
<sequence length="159" mass="18142">MATFVHNITCDSCRSPTIMGTRYKCGKCPDFDVCQRCFPATLQRHGAHDWIRLKNPEDHIMTGQMIQYYSNRTIHQAICDACTKPIVGPRFKCMHPSCPDFDLCENCEALPQPVHPTSHPFMKLKNTIDTYQGIVPVLGQNNNYEKPMTFGGSEVKRYL</sequence>
<dbReference type="GO" id="GO:0035973">
    <property type="term" value="P:aggrephagy"/>
    <property type="evidence" value="ECO:0007669"/>
    <property type="project" value="TreeGrafter"/>
</dbReference>
<dbReference type="InterPro" id="IPR000433">
    <property type="entry name" value="Znf_ZZ"/>
</dbReference>
<dbReference type="GO" id="GO:0016235">
    <property type="term" value="C:aggresome"/>
    <property type="evidence" value="ECO:0007669"/>
    <property type="project" value="TreeGrafter"/>
</dbReference>
<dbReference type="Proteomes" id="UP000054248">
    <property type="component" value="Unassembled WGS sequence"/>
</dbReference>
<evidence type="ECO:0000313" key="6">
    <source>
        <dbReference type="EMBL" id="KIO25286.1"/>
    </source>
</evidence>
<dbReference type="PANTHER" id="PTHR15090:SF0">
    <property type="entry name" value="SEQUESTOSOME-1"/>
    <property type="match status" value="1"/>
</dbReference>
<evidence type="ECO:0000313" key="7">
    <source>
        <dbReference type="Proteomes" id="UP000054248"/>
    </source>
</evidence>
<feature type="domain" description="ZZ-type" evidence="5">
    <location>
        <begin position="74"/>
        <end position="129"/>
    </location>
</feature>
<dbReference type="InterPro" id="IPR043145">
    <property type="entry name" value="Znf_ZZ_sf"/>
</dbReference>
<dbReference type="GO" id="GO:0070530">
    <property type="term" value="F:K63-linked polyubiquitin modification-dependent protein binding"/>
    <property type="evidence" value="ECO:0007669"/>
    <property type="project" value="TreeGrafter"/>
</dbReference>
<evidence type="ECO:0000256" key="1">
    <source>
        <dbReference type="ARBA" id="ARBA00022723"/>
    </source>
</evidence>
<organism evidence="6 7">
    <name type="scientific">Tulasnella calospora MUT 4182</name>
    <dbReference type="NCBI Taxonomy" id="1051891"/>
    <lineage>
        <taxon>Eukaryota</taxon>
        <taxon>Fungi</taxon>
        <taxon>Dikarya</taxon>
        <taxon>Basidiomycota</taxon>
        <taxon>Agaricomycotina</taxon>
        <taxon>Agaricomycetes</taxon>
        <taxon>Cantharellales</taxon>
        <taxon>Tulasnellaceae</taxon>
        <taxon>Tulasnella</taxon>
    </lineage>
</organism>
<dbReference type="SMART" id="SM00291">
    <property type="entry name" value="ZnF_ZZ"/>
    <property type="match status" value="2"/>
</dbReference>
<dbReference type="AlphaFoldDB" id="A0A0C3QG91"/>
<name>A0A0C3QG91_9AGAM</name>
<dbReference type="OrthoDB" id="661148at2759"/>
<dbReference type="Pfam" id="PF00569">
    <property type="entry name" value="ZZ"/>
    <property type="match status" value="2"/>
</dbReference>
<dbReference type="CDD" id="cd02249">
    <property type="entry name" value="ZZ"/>
    <property type="match status" value="1"/>
</dbReference>
<dbReference type="InterPro" id="IPR052260">
    <property type="entry name" value="Autophagy_Rcpt_SigReg"/>
</dbReference>
<dbReference type="GO" id="GO:0005080">
    <property type="term" value="F:protein kinase C binding"/>
    <property type="evidence" value="ECO:0007669"/>
    <property type="project" value="TreeGrafter"/>
</dbReference>